<organism evidence="1 2">
    <name type="scientific">Polyodon spathula</name>
    <name type="common">North American paddlefish</name>
    <name type="synonym">Squalus spathula</name>
    <dbReference type="NCBI Taxonomy" id="7913"/>
    <lineage>
        <taxon>Eukaryota</taxon>
        <taxon>Metazoa</taxon>
        <taxon>Chordata</taxon>
        <taxon>Craniata</taxon>
        <taxon>Vertebrata</taxon>
        <taxon>Euteleostomi</taxon>
        <taxon>Actinopterygii</taxon>
        <taxon>Chondrostei</taxon>
        <taxon>Acipenseriformes</taxon>
        <taxon>Polyodontidae</taxon>
        <taxon>Polyodon</taxon>
    </lineage>
</organism>
<keyword evidence="2" id="KW-1185">Reference proteome</keyword>
<reference evidence="1" key="1">
    <citation type="journal article" date="2021" name="Cell">
        <title>Tracing the genetic footprints of vertebrate landing in non-teleost ray-finned fishes.</title>
        <authorList>
            <person name="Bi X."/>
            <person name="Wang K."/>
            <person name="Yang L."/>
            <person name="Pan H."/>
            <person name="Jiang H."/>
            <person name="Wei Q."/>
            <person name="Fang M."/>
            <person name="Yu H."/>
            <person name="Zhu C."/>
            <person name="Cai Y."/>
            <person name="He Y."/>
            <person name="Gan X."/>
            <person name="Zeng H."/>
            <person name="Yu D."/>
            <person name="Zhu Y."/>
            <person name="Jiang H."/>
            <person name="Qiu Q."/>
            <person name="Yang H."/>
            <person name="Zhang Y.E."/>
            <person name="Wang W."/>
            <person name="Zhu M."/>
            <person name="He S."/>
            <person name="Zhang G."/>
        </authorList>
    </citation>
    <scope>NUCLEOTIDE SEQUENCE</scope>
    <source>
        <strain evidence="1">Pddl_001</strain>
    </source>
</reference>
<sequence>MCLVCLQLDETTNVINCAQLIAFVRYVNARGGKHDFLFCEQLERTTKAQDIFNKVNAFLESNGIEWKNLCGLCTDSAPAIMGAWSGFQQIVKCVSPNVIVTHCGIHRGEYKVLLYHIQVQWLSRGQALKCVFVLHEEMAELLRALHKVFSQYFPALPEALHSLLKNPFFVMAEQLPTEDIRAQEQFIDMISDDGVKAKFTQLLLNQFWCSVASEYPLVSEMALKGLLLFPTTYKYESGLSSLLTIKTKS</sequence>
<feature type="non-terminal residue" evidence="1">
    <location>
        <position position="249"/>
    </location>
</feature>
<dbReference type="PANTHER" id="PTHR45913">
    <property type="entry name" value="EPM2A-INTERACTING PROTEIN 1"/>
    <property type="match status" value="1"/>
</dbReference>
<proteinExistence type="predicted"/>
<evidence type="ECO:0000313" key="2">
    <source>
        <dbReference type="Proteomes" id="UP001166093"/>
    </source>
</evidence>
<comment type="caution">
    <text evidence="1">The sequence shown here is derived from an EMBL/GenBank/DDBJ whole genome shotgun (WGS) entry which is preliminary data.</text>
</comment>
<name>A0ABS2XWD7_POLSP</name>
<dbReference type="PANTHER" id="PTHR45913:SF22">
    <property type="entry name" value="SCAN BOX DOMAIN-CONTAINING PROTEIN"/>
    <property type="match status" value="1"/>
</dbReference>
<dbReference type="Proteomes" id="UP001166093">
    <property type="component" value="Unassembled WGS sequence"/>
</dbReference>
<evidence type="ECO:0000313" key="1">
    <source>
        <dbReference type="EMBL" id="MBN3278686.1"/>
    </source>
</evidence>
<dbReference type="EMBL" id="JAAWVQ010081463">
    <property type="protein sequence ID" value="MBN3278686.1"/>
    <property type="molecule type" value="Genomic_DNA"/>
</dbReference>
<accession>A0ABS2XWD7</accession>
<gene>
    <name evidence="1" type="primary">Zbed8_1</name>
    <name evidence="1" type="ORF">GTO93_0000720</name>
</gene>
<protein>
    <submittedName>
        <fullName evidence="1">ZBED8 protein</fullName>
    </submittedName>
</protein>
<feature type="non-terminal residue" evidence="1">
    <location>
        <position position="1"/>
    </location>
</feature>